<dbReference type="InterPro" id="IPR001537">
    <property type="entry name" value="SpoU_MeTrfase"/>
</dbReference>
<evidence type="ECO:0000256" key="1">
    <source>
        <dbReference type="ARBA" id="ARBA00007228"/>
    </source>
</evidence>
<dbReference type="EMBL" id="FPJW01000001">
    <property type="protein sequence ID" value="SFX12360.1"/>
    <property type="molecule type" value="Genomic_DNA"/>
</dbReference>
<dbReference type="Gene3D" id="3.30.1330.30">
    <property type="match status" value="1"/>
</dbReference>
<keyword evidence="3 6" id="KW-0808">Transferase</keyword>
<dbReference type="SUPFAM" id="SSF55315">
    <property type="entry name" value="L30e-like"/>
    <property type="match status" value="1"/>
</dbReference>
<dbReference type="PANTHER" id="PTHR43191">
    <property type="entry name" value="RRNA METHYLTRANSFERASE 3"/>
    <property type="match status" value="1"/>
</dbReference>
<evidence type="ECO:0000256" key="2">
    <source>
        <dbReference type="ARBA" id="ARBA00022603"/>
    </source>
</evidence>
<accession>A0A1K1UHR1</accession>
<dbReference type="Gene3D" id="3.40.1280.10">
    <property type="match status" value="1"/>
</dbReference>
<evidence type="ECO:0000259" key="5">
    <source>
        <dbReference type="Pfam" id="PF22435"/>
    </source>
</evidence>
<dbReference type="InterPro" id="IPR029026">
    <property type="entry name" value="tRNA_m1G_MTases_N"/>
</dbReference>
<dbReference type="InterPro" id="IPR029064">
    <property type="entry name" value="Ribosomal_eL30-like_sf"/>
</dbReference>
<dbReference type="CDD" id="cd18109">
    <property type="entry name" value="SpoU-like_RNA-MTase"/>
    <property type="match status" value="1"/>
</dbReference>
<comment type="similarity">
    <text evidence="1">Belongs to the class IV-like SAM-binding methyltransferase superfamily. RNA methyltransferase TrmH family.</text>
</comment>
<feature type="domain" description="tRNA/rRNA methyltransferase SpoU type" evidence="4">
    <location>
        <begin position="119"/>
        <end position="255"/>
    </location>
</feature>
<dbReference type="InterPro" id="IPR053888">
    <property type="entry name" value="MRM3-like_sub_bind"/>
</dbReference>
<organism evidence="6 7">
    <name type="scientific">Marinospirillum alkaliphilum DSM 21637</name>
    <dbReference type="NCBI Taxonomy" id="1122209"/>
    <lineage>
        <taxon>Bacteria</taxon>
        <taxon>Pseudomonadati</taxon>
        <taxon>Pseudomonadota</taxon>
        <taxon>Gammaproteobacteria</taxon>
        <taxon>Oceanospirillales</taxon>
        <taxon>Oceanospirillaceae</taxon>
        <taxon>Marinospirillum</taxon>
    </lineage>
</organism>
<dbReference type="GO" id="GO:0008173">
    <property type="term" value="F:RNA methyltransferase activity"/>
    <property type="evidence" value="ECO:0007669"/>
    <property type="project" value="InterPro"/>
</dbReference>
<evidence type="ECO:0000256" key="3">
    <source>
        <dbReference type="ARBA" id="ARBA00022679"/>
    </source>
</evidence>
<keyword evidence="2 6" id="KW-0489">Methyltransferase</keyword>
<feature type="domain" description="MRM3-like substrate binding" evidence="5">
    <location>
        <begin position="16"/>
        <end position="93"/>
    </location>
</feature>
<dbReference type="Proteomes" id="UP000182350">
    <property type="component" value="Unassembled WGS sequence"/>
</dbReference>
<gene>
    <name evidence="6" type="ORF">SAMN02745752_00626</name>
</gene>
<dbReference type="Pfam" id="PF22435">
    <property type="entry name" value="MRM3-like_sub_bind"/>
    <property type="match status" value="1"/>
</dbReference>
<evidence type="ECO:0000259" key="4">
    <source>
        <dbReference type="Pfam" id="PF00588"/>
    </source>
</evidence>
<protein>
    <submittedName>
        <fullName evidence="6">RNA methyltransferase, TrmH family</fullName>
    </submittedName>
</protein>
<dbReference type="AlphaFoldDB" id="A0A1K1UHR1"/>
<dbReference type="SUPFAM" id="SSF75217">
    <property type="entry name" value="alpha/beta knot"/>
    <property type="match status" value="1"/>
</dbReference>
<dbReference type="GO" id="GO:0006396">
    <property type="term" value="P:RNA processing"/>
    <property type="evidence" value="ECO:0007669"/>
    <property type="project" value="InterPro"/>
</dbReference>
<proteinExistence type="inferred from homology"/>
<dbReference type="Pfam" id="PF00588">
    <property type="entry name" value="SpoU_methylase"/>
    <property type="match status" value="1"/>
</dbReference>
<dbReference type="InterPro" id="IPR029028">
    <property type="entry name" value="Alpha/beta_knot_MTases"/>
</dbReference>
<evidence type="ECO:0000313" key="6">
    <source>
        <dbReference type="EMBL" id="SFX12360.1"/>
    </source>
</evidence>
<dbReference type="PANTHER" id="PTHR43191:SF2">
    <property type="entry name" value="RRNA METHYLTRANSFERASE 3, MITOCHONDRIAL"/>
    <property type="match status" value="1"/>
</dbReference>
<dbReference type="GO" id="GO:0003723">
    <property type="term" value="F:RNA binding"/>
    <property type="evidence" value="ECO:0007669"/>
    <property type="project" value="InterPro"/>
</dbReference>
<reference evidence="6 7" key="1">
    <citation type="submission" date="2016-11" db="EMBL/GenBank/DDBJ databases">
        <authorList>
            <person name="Jaros S."/>
            <person name="Januszkiewicz K."/>
            <person name="Wedrychowicz H."/>
        </authorList>
    </citation>
    <scope>NUCLEOTIDE SEQUENCE [LARGE SCALE GENOMIC DNA]</scope>
    <source>
        <strain evidence="6 7">DSM 21637</strain>
    </source>
</reference>
<dbReference type="STRING" id="1122209.SAMN02745752_00626"/>
<evidence type="ECO:0000313" key="7">
    <source>
        <dbReference type="Proteomes" id="UP000182350"/>
    </source>
</evidence>
<keyword evidence="7" id="KW-1185">Reference proteome</keyword>
<name>A0A1K1UHR1_9GAMM</name>
<dbReference type="GO" id="GO:0032259">
    <property type="term" value="P:methylation"/>
    <property type="evidence" value="ECO:0007669"/>
    <property type="project" value="UniProtKB-KW"/>
</dbReference>
<sequence length="263" mass="28139">MGRFYSHQVTAMLSKNQIRQVRALHRKKMRREEGRFLVEGEKVVAELLASNWPVQALYATPEFINSYSALIRQAGITAVACTADELTSISTLISNDAALAVVNCPATASFTSLAENPWILALDGINDPGNLGSLLRIADWYGIRQLVCSPETAELFNPKVIAASKGSFLRVAVSYQPLDAFFASLPQDTQVLGAYLDGACIHNFQSAGQGGVLLMGSEAHGISSALAPFVTHRITIPAFGAAESLNVAVAAAVICDNLCRLQS</sequence>
<dbReference type="InterPro" id="IPR051259">
    <property type="entry name" value="rRNA_Methyltransferase"/>
</dbReference>